<feature type="domain" description="Peptidase A1" evidence="1">
    <location>
        <begin position="1"/>
        <end position="86"/>
    </location>
</feature>
<comment type="caution">
    <text evidence="2">The sequence shown here is derived from an EMBL/GenBank/DDBJ whole genome shotgun (WGS) entry which is preliminary data.</text>
</comment>
<protein>
    <recommendedName>
        <fullName evidence="1">Peptidase A1 domain-containing protein</fullName>
    </recommendedName>
</protein>
<dbReference type="InterPro" id="IPR021109">
    <property type="entry name" value="Peptidase_aspartic_dom_sf"/>
</dbReference>
<dbReference type="EMBL" id="CAJNOK010062023">
    <property type="protein sequence ID" value="CAF1639862.1"/>
    <property type="molecule type" value="Genomic_DNA"/>
</dbReference>
<evidence type="ECO:0000313" key="3">
    <source>
        <dbReference type="EMBL" id="CAF4474991.1"/>
    </source>
</evidence>
<dbReference type="AlphaFoldDB" id="A0A8S2G752"/>
<dbReference type="Pfam" id="PF00026">
    <property type="entry name" value="Asp"/>
    <property type="match status" value="1"/>
</dbReference>
<evidence type="ECO:0000313" key="2">
    <source>
        <dbReference type="EMBL" id="CAF1639862.1"/>
    </source>
</evidence>
<gene>
    <name evidence="2" type="ORF">OVA965_LOCUS44212</name>
    <name evidence="3" type="ORF">TMI583_LOCUS46877</name>
</gene>
<organism evidence="2 4">
    <name type="scientific">Didymodactylos carnosus</name>
    <dbReference type="NCBI Taxonomy" id="1234261"/>
    <lineage>
        <taxon>Eukaryota</taxon>
        <taxon>Metazoa</taxon>
        <taxon>Spiralia</taxon>
        <taxon>Gnathifera</taxon>
        <taxon>Rotifera</taxon>
        <taxon>Eurotatoria</taxon>
        <taxon>Bdelloidea</taxon>
        <taxon>Philodinida</taxon>
        <taxon>Philodinidae</taxon>
        <taxon>Didymodactylos</taxon>
    </lineage>
</organism>
<dbReference type="PROSITE" id="PS51767">
    <property type="entry name" value="PEPTIDASE_A1"/>
    <property type="match status" value="1"/>
</dbReference>
<evidence type="ECO:0000313" key="4">
    <source>
        <dbReference type="Proteomes" id="UP000677228"/>
    </source>
</evidence>
<dbReference type="SUPFAM" id="SSF50630">
    <property type="entry name" value="Acid proteases"/>
    <property type="match status" value="1"/>
</dbReference>
<dbReference type="Proteomes" id="UP000677228">
    <property type="component" value="Unassembled WGS sequence"/>
</dbReference>
<reference evidence="2" key="1">
    <citation type="submission" date="2021-02" db="EMBL/GenBank/DDBJ databases">
        <authorList>
            <person name="Nowell W R."/>
        </authorList>
    </citation>
    <scope>NUCLEOTIDE SEQUENCE</scope>
</reference>
<sequence length="86" mass="9358">MVNVAGKNLAGQLFAEMTSGAGFDDNLSDGLLGLAYPASGGNGETPLFFNMYKQGLIPQPIFSFYLHPYVPTQFVHFIVCLSVFTY</sequence>
<dbReference type="EMBL" id="CAJOBA010088802">
    <property type="protein sequence ID" value="CAF4474991.1"/>
    <property type="molecule type" value="Genomic_DNA"/>
</dbReference>
<name>A0A8S2G752_9BILA</name>
<dbReference type="InterPro" id="IPR033121">
    <property type="entry name" value="PEPTIDASE_A1"/>
</dbReference>
<accession>A0A8S2G752</accession>
<proteinExistence type="predicted"/>
<evidence type="ECO:0000259" key="1">
    <source>
        <dbReference type="PROSITE" id="PS51767"/>
    </source>
</evidence>
<dbReference type="Proteomes" id="UP000682733">
    <property type="component" value="Unassembled WGS sequence"/>
</dbReference>
<dbReference type="Gene3D" id="2.40.70.10">
    <property type="entry name" value="Acid Proteases"/>
    <property type="match status" value="1"/>
</dbReference>